<keyword evidence="1" id="KW-0560">Oxidoreductase</keyword>
<keyword evidence="2" id="KW-1185">Reference proteome</keyword>
<dbReference type="OrthoDB" id="15743at2759"/>
<organism evidence="1 2">
    <name type="scientific">Brachionus plicatilis</name>
    <name type="common">Marine rotifer</name>
    <name type="synonym">Brachionus muelleri</name>
    <dbReference type="NCBI Taxonomy" id="10195"/>
    <lineage>
        <taxon>Eukaryota</taxon>
        <taxon>Metazoa</taxon>
        <taxon>Spiralia</taxon>
        <taxon>Gnathifera</taxon>
        <taxon>Rotifera</taxon>
        <taxon>Eurotatoria</taxon>
        <taxon>Monogononta</taxon>
        <taxon>Pseudotrocha</taxon>
        <taxon>Ploima</taxon>
        <taxon>Brachionidae</taxon>
        <taxon>Brachionus</taxon>
    </lineage>
</organism>
<dbReference type="AlphaFoldDB" id="A0A3M7SQ46"/>
<name>A0A3M7SQ46_BRAPC</name>
<dbReference type="PANTHER" id="PTHR15420:SF2">
    <property type="entry name" value="CYTOCHROME B-C1 COMPLEX SUBUNIT 10"/>
    <property type="match status" value="1"/>
</dbReference>
<evidence type="ECO:0000313" key="1">
    <source>
        <dbReference type="EMBL" id="RNA37737.1"/>
    </source>
</evidence>
<proteinExistence type="predicted"/>
<reference evidence="1 2" key="1">
    <citation type="journal article" date="2018" name="Sci. Rep.">
        <title>Genomic signatures of local adaptation to the degree of environmental predictability in rotifers.</title>
        <authorList>
            <person name="Franch-Gras L."/>
            <person name="Hahn C."/>
            <person name="Garcia-Roger E.M."/>
            <person name="Carmona M.J."/>
            <person name="Serra M."/>
            <person name="Gomez A."/>
        </authorList>
    </citation>
    <scope>NUCLEOTIDE SEQUENCE [LARGE SCALE GENOMIC DNA]</scope>
    <source>
        <strain evidence="1">HYR1</strain>
    </source>
</reference>
<dbReference type="GO" id="GO:0005743">
    <property type="term" value="C:mitochondrial inner membrane"/>
    <property type="evidence" value="ECO:0007669"/>
    <property type="project" value="TreeGrafter"/>
</dbReference>
<dbReference type="Pfam" id="PF08997">
    <property type="entry name" value="UCR_6-4kD"/>
    <property type="match status" value="1"/>
</dbReference>
<protein>
    <submittedName>
        <fullName evidence="1">Ubiquinol-cytochrome c reductase</fullName>
        <ecNumber evidence="1">1.10.2.2</ecNumber>
    </submittedName>
</protein>
<dbReference type="Proteomes" id="UP000276133">
    <property type="component" value="Unassembled WGS sequence"/>
</dbReference>
<dbReference type="InterPro" id="IPR029027">
    <property type="entry name" value="Single_a-helix_sf"/>
</dbReference>
<sequence length="58" mass="6382">MLSLAKLIGPSRVEQVRLWSSSAGKYAASAIVLGLFVSEWKVVVEKIPLYGGKFKEEN</sequence>
<dbReference type="EC" id="1.10.2.2" evidence="1"/>
<accession>A0A3M7SQ46</accession>
<dbReference type="EMBL" id="REGN01000985">
    <property type="protein sequence ID" value="RNA37737.1"/>
    <property type="molecule type" value="Genomic_DNA"/>
</dbReference>
<dbReference type="Gene3D" id="1.20.5.220">
    <property type="match status" value="1"/>
</dbReference>
<dbReference type="GO" id="GO:0016491">
    <property type="term" value="F:oxidoreductase activity"/>
    <property type="evidence" value="ECO:0007669"/>
    <property type="project" value="UniProtKB-KW"/>
</dbReference>
<dbReference type="InterPro" id="IPR015089">
    <property type="entry name" value="UQCR"/>
</dbReference>
<comment type="caution">
    <text evidence="1">The sequence shown here is derived from an EMBL/GenBank/DDBJ whole genome shotgun (WGS) entry which is preliminary data.</text>
</comment>
<dbReference type="GO" id="GO:0006122">
    <property type="term" value="P:mitochondrial electron transport, ubiquinol to cytochrome c"/>
    <property type="evidence" value="ECO:0007669"/>
    <property type="project" value="InterPro"/>
</dbReference>
<dbReference type="PANTHER" id="PTHR15420">
    <property type="entry name" value="UBIQUINOL-CYTOCHROME C REDUCTASE COMPLEX 6.4 KD PROTEIN"/>
    <property type="match status" value="1"/>
</dbReference>
<evidence type="ECO:0000313" key="2">
    <source>
        <dbReference type="Proteomes" id="UP000276133"/>
    </source>
</evidence>
<gene>
    <name evidence="1" type="ORF">BpHYR1_030274</name>
</gene>
<dbReference type="SUPFAM" id="SSF81518">
    <property type="entry name" value="Subunit XI (6.4 kDa protein) of cytochrome bc1 complex (Ubiquinol-cytochrome c reductase)"/>
    <property type="match status" value="1"/>
</dbReference>